<keyword evidence="2" id="KW-1185">Reference proteome</keyword>
<gene>
    <name evidence="1" type="ORF">G6F50_014702</name>
</gene>
<evidence type="ECO:0000313" key="1">
    <source>
        <dbReference type="EMBL" id="KAG1538241.1"/>
    </source>
</evidence>
<sequence length="125" mass="13900">MEPGHVAAGWTLVHRIARHEAAVEVAAIPGQQLRYVRHAMDVLQRACFAACQPPRRQPQPQRRGAQIAAHERAIGAFHKEDATEAVGLQGRRWSVWRMRHGPILGDGAGCKRSRSGWEPVTFTPL</sequence>
<dbReference type="AlphaFoldDB" id="A0A9P6Y3C2"/>
<reference evidence="1 2" key="1">
    <citation type="journal article" date="2020" name="Microb. Genom.">
        <title>Genetic diversity of clinical and environmental Mucorales isolates obtained from an investigation of mucormycosis cases among solid organ transplant recipients.</title>
        <authorList>
            <person name="Nguyen M.H."/>
            <person name="Kaul D."/>
            <person name="Muto C."/>
            <person name="Cheng S.J."/>
            <person name="Richter R.A."/>
            <person name="Bruno V.M."/>
            <person name="Liu G."/>
            <person name="Beyhan S."/>
            <person name="Sundermann A.J."/>
            <person name="Mounaud S."/>
            <person name="Pasculle A.W."/>
            <person name="Nierman W.C."/>
            <person name="Driscoll E."/>
            <person name="Cumbie R."/>
            <person name="Clancy C.J."/>
            <person name="Dupont C.L."/>
        </authorList>
    </citation>
    <scope>NUCLEOTIDE SEQUENCE [LARGE SCALE GENOMIC DNA]</scope>
    <source>
        <strain evidence="1 2">GL24</strain>
    </source>
</reference>
<comment type="caution">
    <text evidence="1">The sequence shown here is derived from an EMBL/GenBank/DDBJ whole genome shotgun (WGS) entry which is preliminary data.</text>
</comment>
<accession>A0A9P6Y3C2</accession>
<dbReference type="EMBL" id="JAANIU010007313">
    <property type="protein sequence ID" value="KAG1538241.1"/>
    <property type="molecule type" value="Genomic_DNA"/>
</dbReference>
<evidence type="ECO:0000313" key="2">
    <source>
        <dbReference type="Proteomes" id="UP000740926"/>
    </source>
</evidence>
<name>A0A9P6Y3C2_9FUNG</name>
<proteinExistence type="predicted"/>
<dbReference type="Proteomes" id="UP000740926">
    <property type="component" value="Unassembled WGS sequence"/>
</dbReference>
<organism evidence="1 2">
    <name type="scientific">Rhizopus delemar</name>
    <dbReference type="NCBI Taxonomy" id="936053"/>
    <lineage>
        <taxon>Eukaryota</taxon>
        <taxon>Fungi</taxon>
        <taxon>Fungi incertae sedis</taxon>
        <taxon>Mucoromycota</taxon>
        <taxon>Mucoromycotina</taxon>
        <taxon>Mucoromycetes</taxon>
        <taxon>Mucorales</taxon>
        <taxon>Mucorineae</taxon>
        <taxon>Rhizopodaceae</taxon>
        <taxon>Rhizopus</taxon>
    </lineage>
</organism>
<protein>
    <submittedName>
        <fullName evidence="1">Uncharacterized protein</fullName>
    </submittedName>
</protein>